<dbReference type="AlphaFoldDB" id="A0A2V3IES0"/>
<sequence>MAAASSNLETCDAKEATNRVAARLREQIGDISNILLATSPGIEEEVLDCFSAILPNERIFGGSAADNTDAGEWSLLSEDGVFSAILSAVGMKADVSFGSCLLPPYEKRDQLETITKCEGRVIYESL</sequence>
<dbReference type="InterPro" id="IPR013702">
    <property type="entry name" value="FIST_domain_N"/>
</dbReference>
<evidence type="ECO:0000259" key="1">
    <source>
        <dbReference type="Pfam" id="PF08495"/>
    </source>
</evidence>
<keyword evidence="3" id="KW-1185">Reference proteome</keyword>
<organism evidence="2 3">
    <name type="scientific">Gracilariopsis chorda</name>
    <dbReference type="NCBI Taxonomy" id="448386"/>
    <lineage>
        <taxon>Eukaryota</taxon>
        <taxon>Rhodophyta</taxon>
        <taxon>Florideophyceae</taxon>
        <taxon>Rhodymeniophycidae</taxon>
        <taxon>Gracilariales</taxon>
        <taxon>Gracilariaceae</taxon>
        <taxon>Gracilariopsis</taxon>
    </lineage>
</organism>
<evidence type="ECO:0000313" key="3">
    <source>
        <dbReference type="Proteomes" id="UP000247409"/>
    </source>
</evidence>
<dbReference type="EMBL" id="NBIV01000282">
    <property type="protein sequence ID" value="PXF40564.1"/>
    <property type="molecule type" value="Genomic_DNA"/>
</dbReference>
<accession>A0A2V3IES0</accession>
<gene>
    <name evidence="2" type="ORF">BWQ96_09719</name>
</gene>
<comment type="caution">
    <text evidence="2">The sequence shown here is derived from an EMBL/GenBank/DDBJ whole genome shotgun (WGS) entry which is preliminary data.</text>
</comment>
<dbReference type="OrthoDB" id="10266923at2759"/>
<name>A0A2V3IES0_9FLOR</name>
<feature type="domain" description="FIST" evidence="1">
    <location>
        <begin position="8"/>
        <end position="124"/>
    </location>
</feature>
<protein>
    <recommendedName>
        <fullName evidence="1">FIST domain-containing protein</fullName>
    </recommendedName>
</protein>
<proteinExistence type="predicted"/>
<reference evidence="2 3" key="1">
    <citation type="journal article" date="2018" name="Mol. Biol. Evol.">
        <title>Analysis of the draft genome of the red seaweed Gracilariopsis chorda provides insights into genome size evolution in Rhodophyta.</title>
        <authorList>
            <person name="Lee J."/>
            <person name="Yang E.C."/>
            <person name="Graf L."/>
            <person name="Yang J.H."/>
            <person name="Qiu H."/>
            <person name="Zel Zion U."/>
            <person name="Chan C.X."/>
            <person name="Stephens T.G."/>
            <person name="Weber A.P.M."/>
            <person name="Boo G.H."/>
            <person name="Boo S.M."/>
            <person name="Kim K.M."/>
            <person name="Shin Y."/>
            <person name="Jung M."/>
            <person name="Lee S.J."/>
            <person name="Yim H.S."/>
            <person name="Lee J.H."/>
            <person name="Bhattacharya D."/>
            <person name="Yoon H.S."/>
        </authorList>
    </citation>
    <scope>NUCLEOTIDE SEQUENCE [LARGE SCALE GENOMIC DNA]</scope>
    <source>
        <strain evidence="2 3">SKKU-2015</strain>
        <tissue evidence="2">Whole body</tissue>
    </source>
</reference>
<dbReference type="Pfam" id="PF08495">
    <property type="entry name" value="FIST"/>
    <property type="match status" value="1"/>
</dbReference>
<evidence type="ECO:0000313" key="2">
    <source>
        <dbReference type="EMBL" id="PXF40564.1"/>
    </source>
</evidence>
<dbReference type="Proteomes" id="UP000247409">
    <property type="component" value="Unassembled WGS sequence"/>
</dbReference>